<gene>
    <name evidence="3" type="ORF">C8D97_101416</name>
</gene>
<dbReference type="EMBL" id="QGGU01000001">
    <property type="protein sequence ID" value="PWK54562.1"/>
    <property type="molecule type" value="Genomic_DNA"/>
</dbReference>
<accession>A0A316G1K8</accession>
<dbReference type="InterPro" id="IPR011659">
    <property type="entry name" value="WD40"/>
</dbReference>
<evidence type="ECO:0000256" key="1">
    <source>
        <dbReference type="SAM" id="MobiDB-lite"/>
    </source>
</evidence>
<dbReference type="RefSeq" id="WP_109761669.1">
    <property type="nucleotide sequence ID" value="NZ_QGGU01000001.1"/>
</dbReference>
<evidence type="ECO:0000313" key="3">
    <source>
        <dbReference type="EMBL" id="PWK54562.1"/>
    </source>
</evidence>
<dbReference type="InterPro" id="IPR029058">
    <property type="entry name" value="AB_hydrolase_fold"/>
</dbReference>
<dbReference type="PANTHER" id="PTHR43056">
    <property type="entry name" value="PEPTIDASE S9 PROLYL OLIGOPEPTIDASE"/>
    <property type="match status" value="1"/>
</dbReference>
<keyword evidence="3" id="KW-0378">Hydrolase</keyword>
<dbReference type="AlphaFoldDB" id="A0A316G1K8"/>
<dbReference type="InterPro" id="IPR050585">
    <property type="entry name" value="Xaa-Pro_dipeptidyl-ppase/CocE"/>
</dbReference>
<dbReference type="Pfam" id="PF00326">
    <property type="entry name" value="Peptidase_S9"/>
    <property type="match status" value="1"/>
</dbReference>
<keyword evidence="3" id="KW-0031">Aminopeptidase</keyword>
<dbReference type="GO" id="GO:0006508">
    <property type="term" value="P:proteolysis"/>
    <property type="evidence" value="ECO:0007669"/>
    <property type="project" value="InterPro"/>
</dbReference>
<dbReference type="GO" id="GO:0004177">
    <property type="term" value="F:aminopeptidase activity"/>
    <property type="evidence" value="ECO:0007669"/>
    <property type="project" value="UniProtKB-KW"/>
</dbReference>
<keyword evidence="4" id="KW-1185">Reference proteome</keyword>
<dbReference type="SUPFAM" id="SSF82171">
    <property type="entry name" value="DPP6 N-terminal domain-like"/>
    <property type="match status" value="1"/>
</dbReference>
<proteinExistence type="predicted"/>
<feature type="compositionally biased region" description="Basic and acidic residues" evidence="1">
    <location>
        <begin position="1"/>
        <end position="17"/>
    </location>
</feature>
<dbReference type="Gene3D" id="3.40.50.1820">
    <property type="entry name" value="alpha/beta hydrolase"/>
    <property type="match status" value="1"/>
</dbReference>
<dbReference type="GO" id="GO:0008236">
    <property type="term" value="F:serine-type peptidase activity"/>
    <property type="evidence" value="ECO:0007669"/>
    <property type="project" value="InterPro"/>
</dbReference>
<keyword evidence="3" id="KW-0645">Protease</keyword>
<reference evidence="3 4" key="1">
    <citation type="submission" date="2018-05" db="EMBL/GenBank/DDBJ databases">
        <title>Genomic Encyclopedia of Type Strains, Phase IV (KMG-IV): sequencing the most valuable type-strain genomes for metagenomic binning, comparative biology and taxonomic classification.</title>
        <authorList>
            <person name="Goeker M."/>
        </authorList>
    </citation>
    <scope>NUCLEOTIDE SEQUENCE [LARGE SCALE GENOMIC DNA]</scope>
    <source>
        <strain evidence="3 4">DSM 25350</strain>
    </source>
</reference>
<dbReference type="InterPro" id="IPR001375">
    <property type="entry name" value="Peptidase_S9_cat"/>
</dbReference>
<comment type="caution">
    <text evidence="3">The sequence shown here is derived from an EMBL/GenBank/DDBJ whole genome shotgun (WGS) entry which is preliminary data.</text>
</comment>
<name>A0A316G1K8_9GAMM</name>
<dbReference type="Pfam" id="PF07676">
    <property type="entry name" value="PD40"/>
    <property type="match status" value="1"/>
</dbReference>
<organism evidence="3 4">
    <name type="scientific">Pleionea mediterranea</name>
    <dbReference type="NCBI Taxonomy" id="523701"/>
    <lineage>
        <taxon>Bacteria</taxon>
        <taxon>Pseudomonadati</taxon>
        <taxon>Pseudomonadota</taxon>
        <taxon>Gammaproteobacteria</taxon>
        <taxon>Oceanospirillales</taxon>
        <taxon>Pleioneaceae</taxon>
        <taxon>Pleionea</taxon>
    </lineage>
</organism>
<dbReference type="PANTHER" id="PTHR43056:SF5">
    <property type="entry name" value="PEPTIDASE S9 PROLYL OLIGOPEPTIDASE CATALYTIC DOMAIN-CONTAINING PROTEIN"/>
    <property type="match status" value="1"/>
</dbReference>
<dbReference type="Gene3D" id="2.120.10.30">
    <property type="entry name" value="TolB, C-terminal domain"/>
    <property type="match status" value="1"/>
</dbReference>
<feature type="region of interest" description="Disordered" evidence="1">
    <location>
        <begin position="1"/>
        <end position="25"/>
    </location>
</feature>
<dbReference type="InterPro" id="IPR011042">
    <property type="entry name" value="6-blade_b-propeller_TolB-like"/>
</dbReference>
<feature type="domain" description="Peptidase S9 prolyl oligopeptidase catalytic" evidence="2">
    <location>
        <begin position="440"/>
        <end position="646"/>
    </location>
</feature>
<evidence type="ECO:0000313" key="4">
    <source>
        <dbReference type="Proteomes" id="UP000245790"/>
    </source>
</evidence>
<dbReference type="OrthoDB" id="4269629at2"/>
<protein>
    <submittedName>
        <fullName evidence="3">Dipeptidyl aminopeptidase/acylaminoacyl peptidase</fullName>
    </submittedName>
</protein>
<dbReference type="Proteomes" id="UP000245790">
    <property type="component" value="Unassembled WGS sequence"/>
</dbReference>
<sequence length="650" mass="72188">MDKDSESTSAVKTDKQPRPYGSWPSPISAQQLAAKGTRLGHAQSFDGKLYWLESRPAEKGRGVIVCWDGKKVTDVSPKSVSVGSKAHEYGGGDFLVCELGLLFCNADDQGVYLLDHQDELSLMTELPEVAKSLRYTDFSICPDNRWIYAVQENHTQDKSTGKPVVLNELVVIDSHSRAVKVVETGADFYSYPRVSPDGNRLCWTCWSHPQMPWDGTELWVADIDKDGTLTAKHKVCGGTEESIYQPEWSPDGVLHFVSDRSGWWNLYSFRDGVMNALMPTDNDCGLPQWNFGSRNYCFADSQNIYLSVFEQGEQRLVHIDVNSGHVEPLELPFTEYSGQLHYSNKRLFVVAGGPVIAQGLFAIELDTIKYVSIKQEPAIPIDSDQVSIAKPIQFTSAAGYQSYGYFYEPSNPDYCGLKNEKPPLIVLSHGGPTAAASSAFNLAIQFWTSRGFAVVDVNYGGSTGYGRAYRELLKGHWGINDVNDCLYAARFLVDDGLVDGERLLIRGGSAGGFTTLCALTFHDDFAAGMSRYGVADLEALASDSHKFEVRYLDSLVGDYPAQKAIYQERSPINNTDKLSCPILILQGSEDKVVPPAQSQQLAKALDEKDIPYEYIEFEGEAHGFRQQDNIIRAFESELSFYLKILKITVN</sequence>
<evidence type="ECO:0000259" key="2">
    <source>
        <dbReference type="Pfam" id="PF00326"/>
    </source>
</evidence>
<dbReference type="SUPFAM" id="SSF53474">
    <property type="entry name" value="alpha/beta-Hydrolases"/>
    <property type="match status" value="1"/>
</dbReference>